<dbReference type="InterPro" id="IPR043145">
    <property type="entry name" value="Znf_ZZ_sf"/>
</dbReference>
<keyword evidence="8" id="KW-1185">Reference proteome</keyword>
<accession>A0A6G0XQH3</accession>
<evidence type="ECO:0000256" key="5">
    <source>
        <dbReference type="SAM" id="MobiDB-lite"/>
    </source>
</evidence>
<feature type="region of interest" description="Disordered" evidence="5">
    <location>
        <begin position="288"/>
        <end position="418"/>
    </location>
</feature>
<dbReference type="AlphaFoldDB" id="A0A6G0XQH3"/>
<keyword evidence="1" id="KW-0479">Metal-binding</keyword>
<evidence type="ECO:0000256" key="1">
    <source>
        <dbReference type="ARBA" id="ARBA00022723"/>
    </source>
</evidence>
<gene>
    <name evidence="7" type="ORF">Ae201684_002333</name>
</gene>
<evidence type="ECO:0000256" key="3">
    <source>
        <dbReference type="ARBA" id="ARBA00022833"/>
    </source>
</evidence>
<dbReference type="GO" id="GO:0008270">
    <property type="term" value="F:zinc ion binding"/>
    <property type="evidence" value="ECO:0007669"/>
    <property type="project" value="UniProtKB-KW"/>
</dbReference>
<dbReference type="Gene3D" id="3.30.60.90">
    <property type="match status" value="1"/>
</dbReference>
<protein>
    <recommendedName>
        <fullName evidence="6">ZZ-type domain-containing protein</fullName>
    </recommendedName>
</protein>
<name>A0A6G0XQH3_9STRA</name>
<proteinExistence type="predicted"/>
<dbReference type="SUPFAM" id="SSF57850">
    <property type="entry name" value="RING/U-box"/>
    <property type="match status" value="1"/>
</dbReference>
<evidence type="ECO:0000259" key="6">
    <source>
        <dbReference type="PROSITE" id="PS50135"/>
    </source>
</evidence>
<dbReference type="SMART" id="SM00291">
    <property type="entry name" value="ZnF_ZZ"/>
    <property type="match status" value="1"/>
</dbReference>
<keyword evidence="3" id="KW-0862">Zinc</keyword>
<dbReference type="Pfam" id="PF00569">
    <property type="entry name" value="ZZ"/>
    <property type="match status" value="1"/>
</dbReference>
<feature type="region of interest" description="Disordered" evidence="5">
    <location>
        <begin position="1"/>
        <end position="20"/>
    </location>
</feature>
<feature type="domain" description="ZZ-type" evidence="6">
    <location>
        <begin position="123"/>
        <end position="177"/>
    </location>
</feature>
<feature type="compositionally biased region" description="Low complexity" evidence="5">
    <location>
        <begin position="322"/>
        <end position="333"/>
    </location>
</feature>
<sequence length="442" mass="49236">MTTRFSLLGERRERRGNSVDAPVDELNRQLVTEPHEEPLHLFFGPRPDAEKGDRPVLHSERKIHKTRAAVWMESVPKEDDSGVDGVAPFVRRGSFNARVQAVGKYWGSKVLQAVGVKDEPAVHPDSFCDGCGMDPIVGDMFTCSTCTNYNLCQTCYKNGVHGFENSKLLKKVKDDYTVETMFENSKHRVPEEVFTELLHNVCHGQVDKFKFLANWICGVVNGYTLPQLAVRGIEIPHLHPSTRARLVSLLTPPLTERQDMEVSMEWFVPPTEPDRETLRIWVCTDKDTKSPWAPKKPGSTSPIVYSPVMGPAHDPTENSIYSPPLLSPANAPSGHPPSPSRVNLTLFDIHAANGDDHEDNEEHNGSNPQAHGGEKEPRRMTSPIPKSEIRHKESLDGPCTPRFPDHEQSAEGETDPLPLKVVAVHPVDIHTPHTGVLAHDSF</sequence>
<organism evidence="7 8">
    <name type="scientific">Aphanomyces euteiches</name>
    <dbReference type="NCBI Taxonomy" id="100861"/>
    <lineage>
        <taxon>Eukaryota</taxon>
        <taxon>Sar</taxon>
        <taxon>Stramenopiles</taxon>
        <taxon>Oomycota</taxon>
        <taxon>Saprolegniomycetes</taxon>
        <taxon>Saprolegniales</taxon>
        <taxon>Verrucalvaceae</taxon>
        <taxon>Aphanomyces</taxon>
    </lineage>
</organism>
<comment type="caution">
    <text evidence="7">The sequence shown here is derived from an EMBL/GenBank/DDBJ whole genome shotgun (WGS) entry which is preliminary data.</text>
</comment>
<reference evidence="7 8" key="1">
    <citation type="submission" date="2019-07" db="EMBL/GenBank/DDBJ databases">
        <title>Genomics analysis of Aphanomyces spp. identifies a new class of oomycete effector associated with host adaptation.</title>
        <authorList>
            <person name="Gaulin E."/>
        </authorList>
    </citation>
    <scope>NUCLEOTIDE SEQUENCE [LARGE SCALE GENOMIC DNA]</scope>
    <source>
        <strain evidence="7 8">ATCC 201684</strain>
    </source>
</reference>
<dbReference type="EMBL" id="VJMJ01000024">
    <property type="protein sequence ID" value="KAF0742790.1"/>
    <property type="molecule type" value="Genomic_DNA"/>
</dbReference>
<evidence type="ECO:0000313" key="8">
    <source>
        <dbReference type="Proteomes" id="UP000481153"/>
    </source>
</evidence>
<dbReference type="InterPro" id="IPR000433">
    <property type="entry name" value="Znf_ZZ"/>
</dbReference>
<dbReference type="Proteomes" id="UP000481153">
    <property type="component" value="Unassembled WGS sequence"/>
</dbReference>
<dbReference type="VEuPathDB" id="FungiDB:AeMF1_006942"/>
<dbReference type="PROSITE" id="PS50135">
    <property type="entry name" value="ZF_ZZ_2"/>
    <property type="match status" value="1"/>
</dbReference>
<evidence type="ECO:0000256" key="4">
    <source>
        <dbReference type="PROSITE-ProRule" id="PRU00228"/>
    </source>
</evidence>
<evidence type="ECO:0000313" key="7">
    <source>
        <dbReference type="EMBL" id="KAF0742790.1"/>
    </source>
</evidence>
<dbReference type="CDD" id="cd02249">
    <property type="entry name" value="ZZ"/>
    <property type="match status" value="1"/>
</dbReference>
<evidence type="ECO:0000256" key="2">
    <source>
        <dbReference type="ARBA" id="ARBA00022771"/>
    </source>
</evidence>
<keyword evidence="2 4" id="KW-0863">Zinc-finger</keyword>